<evidence type="ECO:0000256" key="1">
    <source>
        <dbReference type="SAM" id="MobiDB-lite"/>
    </source>
</evidence>
<accession>A0ABU2ML19</accession>
<evidence type="ECO:0000313" key="3">
    <source>
        <dbReference type="Proteomes" id="UP001183246"/>
    </source>
</evidence>
<gene>
    <name evidence="2" type="ORF">RM590_06665</name>
</gene>
<keyword evidence="3" id="KW-1185">Reference proteome</keyword>
<reference evidence="3" key="1">
    <citation type="submission" date="2023-07" db="EMBL/GenBank/DDBJ databases">
        <title>30 novel species of actinomycetes from the DSMZ collection.</title>
        <authorList>
            <person name="Nouioui I."/>
        </authorList>
    </citation>
    <scope>NUCLEOTIDE SEQUENCE [LARGE SCALE GENOMIC DNA]</scope>
    <source>
        <strain evidence="3">DSM 44938</strain>
    </source>
</reference>
<proteinExistence type="predicted"/>
<comment type="caution">
    <text evidence="2">The sequence shown here is derived from an EMBL/GenBank/DDBJ whole genome shotgun (WGS) entry which is preliminary data.</text>
</comment>
<feature type="region of interest" description="Disordered" evidence="1">
    <location>
        <begin position="1"/>
        <end position="42"/>
    </location>
</feature>
<sequence length="210" mass="21172">MNDRPSVVSVPLSGPWSDRVTSAPNTPNWSTPKSAPPAADFHPSRSPVALLRNGALLAALHDLAGVGRAGDGEVAQLQPTGRLGDAVDSGDGGHVGLVQGAEAVQDQRAAVLFLALLGVELEARRLAPAALALPGKGGLAGHGHVGAEPVPRAQHLVLGALHPGGAGVHDHDEGDAEGQAGGDHELRPAASAQLPAQIGEDHAGDGRRRP</sequence>
<dbReference type="Proteomes" id="UP001183246">
    <property type="component" value="Unassembled WGS sequence"/>
</dbReference>
<name>A0ABU2ML19_9ACTN</name>
<dbReference type="RefSeq" id="WP_311703846.1">
    <property type="nucleotide sequence ID" value="NZ_JAVREL010000003.1"/>
</dbReference>
<feature type="compositionally biased region" description="Basic and acidic residues" evidence="1">
    <location>
        <begin position="199"/>
        <end position="210"/>
    </location>
</feature>
<protein>
    <submittedName>
        <fullName evidence="2">Uncharacterized protein</fullName>
    </submittedName>
</protein>
<feature type="compositionally biased region" description="Polar residues" evidence="1">
    <location>
        <begin position="19"/>
        <end position="33"/>
    </location>
</feature>
<evidence type="ECO:0000313" key="2">
    <source>
        <dbReference type="EMBL" id="MDT0342307.1"/>
    </source>
</evidence>
<dbReference type="EMBL" id="JAVREL010000003">
    <property type="protein sequence ID" value="MDT0342307.1"/>
    <property type="molecule type" value="Genomic_DNA"/>
</dbReference>
<organism evidence="2 3">
    <name type="scientific">Streptomyces litchfieldiae</name>
    <dbReference type="NCBI Taxonomy" id="3075543"/>
    <lineage>
        <taxon>Bacteria</taxon>
        <taxon>Bacillati</taxon>
        <taxon>Actinomycetota</taxon>
        <taxon>Actinomycetes</taxon>
        <taxon>Kitasatosporales</taxon>
        <taxon>Streptomycetaceae</taxon>
        <taxon>Streptomyces</taxon>
    </lineage>
</organism>
<feature type="region of interest" description="Disordered" evidence="1">
    <location>
        <begin position="161"/>
        <end position="210"/>
    </location>
</feature>